<dbReference type="PROSITE" id="PS50102">
    <property type="entry name" value="RRM"/>
    <property type="match status" value="2"/>
</dbReference>
<dbReference type="Pfam" id="PF02854">
    <property type="entry name" value="MIF4G"/>
    <property type="match status" value="1"/>
</dbReference>
<reference evidence="7" key="1">
    <citation type="submission" date="2018-11" db="EMBL/GenBank/DDBJ databases">
        <authorList>
            <person name="Alioto T."/>
            <person name="Alioto T."/>
        </authorList>
    </citation>
    <scope>NUCLEOTIDE SEQUENCE</scope>
</reference>
<dbReference type="InterPro" id="IPR051367">
    <property type="entry name" value="mRNA_TranslReg/HistoneTransl"/>
</dbReference>
<evidence type="ECO:0000313" key="8">
    <source>
        <dbReference type="Proteomes" id="UP000596742"/>
    </source>
</evidence>
<dbReference type="EMBL" id="UYJE01010245">
    <property type="protein sequence ID" value="VDI81209.1"/>
    <property type="molecule type" value="Genomic_DNA"/>
</dbReference>
<feature type="domain" description="RRM" evidence="6">
    <location>
        <begin position="1"/>
        <end position="46"/>
    </location>
</feature>
<name>A0A8B6HMS6_MYTGA</name>
<evidence type="ECO:0000256" key="2">
    <source>
        <dbReference type="ARBA" id="ARBA00022490"/>
    </source>
</evidence>
<keyword evidence="2" id="KW-0963">Cytoplasm</keyword>
<evidence type="ECO:0000259" key="6">
    <source>
        <dbReference type="PROSITE" id="PS50102"/>
    </source>
</evidence>
<evidence type="ECO:0000256" key="4">
    <source>
        <dbReference type="PROSITE-ProRule" id="PRU00176"/>
    </source>
</evidence>
<dbReference type="AlphaFoldDB" id="A0A8B6HMS6"/>
<evidence type="ECO:0000256" key="1">
    <source>
        <dbReference type="ARBA" id="ARBA00004496"/>
    </source>
</evidence>
<dbReference type="InterPro" id="IPR016024">
    <property type="entry name" value="ARM-type_fold"/>
</dbReference>
<evidence type="ECO:0000313" key="7">
    <source>
        <dbReference type="EMBL" id="VDI81209.1"/>
    </source>
</evidence>
<accession>A0A8B6HMS6</accession>
<dbReference type="InterPro" id="IPR003890">
    <property type="entry name" value="MIF4G-like_typ-3"/>
</dbReference>
<dbReference type="GO" id="GO:0005737">
    <property type="term" value="C:cytoplasm"/>
    <property type="evidence" value="ECO:0007669"/>
    <property type="project" value="UniProtKB-SubCell"/>
</dbReference>
<dbReference type="SUPFAM" id="SSF54928">
    <property type="entry name" value="RNA-binding domain, RBD"/>
    <property type="match status" value="1"/>
</dbReference>
<comment type="caution">
    <text evidence="7">The sequence shown here is derived from an EMBL/GenBank/DDBJ whole genome shotgun (WGS) entry which is preliminary data.</text>
</comment>
<keyword evidence="4" id="KW-0694">RNA-binding</keyword>
<organism evidence="7 8">
    <name type="scientific">Mytilus galloprovincialis</name>
    <name type="common">Mediterranean mussel</name>
    <dbReference type="NCBI Taxonomy" id="29158"/>
    <lineage>
        <taxon>Eukaryota</taxon>
        <taxon>Metazoa</taxon>
        <taxon>Spiralia</taxon>
        <taxon>Lophotrochozoa</taxon>
        <taxon>Mollusca</taxon>
        <taxon>Bivalvia</taxon>
        <taxon>Autobranchia</taxon>
        <taxon>Pteriomorphia</taxon>
        <taxon>Mytilida</taxon>
        <taxon>Mytiloidea</taxon>
        <taxon>Mytilidae</taxon>
        <taxon>Mytilinae</taxon>
        <taxon>Mytilus</taxon>
    </lineage>
</organism>
<gene>
    <name evidence="7" type="ORF">MGAL_10B047113</name>
</gene>
<dbReference type="SUPFAM" id="SSF48371">
    <property type="entry name" value="ARM repeat"/>
    <property type="match status" value="1"/>
</dbReference>
<dbReference type="Proteomes" id="UP000596742">
    <property type="component" value="Unassembled WGS sequence"/>
</dbReference>
<proteinExistence type="predicted"/>
<keyword evidence="8" id="KW-1185">Reference proteome</keyword>
<feature type="non-terminal residue" evidence="7">
    <location>
        <position position="1"/>
    </location>
</feature>
<dbReference type="GO" id="GO:0003723">
    <property type="term" value="F:RNA binding"/>
    <property type="evidence" value="ECO:0007669"/>
    <property type="project" value="UniProtKB-UniRule"/>
</dbReference>
<dbReference type="InterPro" id="IPR000504">
    <property type="entry name" value="RRM_dom"/>
</dbReference>
<dbReference type="PANTHER" id="PTHR23254:SF15">
    <property type="entry name" value="POLYADENYLATE-BINDING PROTEIN-INTERACTING PROTEIN 1"/>
    <property type="match status" value="1"/>
</dbReference>
<feature type="domain" description="RRM" evidence="6">
    <location>
        <begin position="61"/>
        <end position="137"/>
    </location>
</feature>
<sequence length="762" mass="86550">MTDVDKENRRFGFVCYENHEDAHTAIQELNSVPFRNQTLFVERAQEKTERQADIEEKSRKLEVFVNNLDYIIDDERLRDEFSPFGTITHAKVMEKAGRSKGYGFVGFGTPDAASKAVDQMEGRIVEGKPLHVTLFEKRKTELLSQAMMHIASIKLRGLGSEMLQSDEIRNITSTLTEEENDLRSLTKVPQMRESTKLQTQQRQPTLSHGFLNLPESQIRAAYPAAAKARQPWHANARSGMNDCQTTRQYITVQTPPRPTSELDTGPLFPTLLKQVSGYSVTPMNNQNQTSTKPVSLRFLQEGNQSDRNFTVPQMSESLRCQTELRQPTPTSGFQNMPQLLVRAGNPTRTGARQQWHVNIRSDIDDRPMTGQFETLQQSFRPRSSEPVRGPIYTQCGVLNQVSRYQVNQSSTIPVTQNFLQEERPGVLNFMVPQTREKTELRQPTPASSIHGYHYLPQSHVEDTNPAAFGTRKLCHDNIRRDDVQRTEQSAKQQPFHVTESEKDRMQMYPPGPNQNSRYSVTPKQASTKILTGLDANYFSGKFHQQVGFRKDDLSSQYSGDNIIFTSNAIISELSLRPDNVEETTNAIVQMLQHSSEEQVLTKLIATLFEKSISEPGFQYTCAQLVKVLANKISKIPAFANFRNCFFTRCKEEFSRRETLISSPDTVPRLCRFAIFIVELFLVLENSTGSGVQKVPVLRFATRDLLLVLLKHSTNETVTCAIEVLKKAGAVIEETANLNRPEEGNFSEVYSRLSQLELHDRLN</sequence>
<dbReference type="InterPro" id="IPR035979">
    <property type="entry name" value="RBD_domain_sf"/>
</dbReference>
<dbReference type="PANTHER" id="PTHR23254">
    <property type="entry name" value="EIF4G DOMAIN PROTEIN"/>
    <property type="match status" value="1"/>
</dbReference>
<dbReference type="InterPro" id="IPR012677">
    <property type="entry name" value="Nucleotide-bd_a/b_plait_sf"/>
</dbReference>
<evidence type="ECO:0000256" key="5">
    <source>
        <dbReference type="SAM" id="MobiDB-lite"/>
    </source>
</evidence>
<dbReference type="Gene3D" id="3.30.70.330">
    <property type="match status" value="2"/>
</dbReference>
<evidence type="ECO:0000256" key="3">
    <source>
        <dbReference type="ARBA" id="ARBA00022845"/>
    </source>
</evidence>
<keyword evidence="3" id="KW-0810">Translation regulation</keyword>
<dbReference type="GO" id="GO:0006446">
    <property type="term" value="P:regulation of translational initiation"/>
    <property type="evidence" value="ECO:0007669"/>
    <property type="project" value="TreeGrafter"/>
</dbReference>
<feature type="region of interest" description="Disordered" evidence="5">
    <location>
        <begin position="484"/>
        <end position="505"/>
    </location>
</feature>
<comment type="subcellular location">
    <subcellularLocation>
        <location evidence="1">Cytoplasm</location>
    </subcellularLocation>
</comment>
<protein>
    <submittedName>
        <fullName evidence="7">Polyadenylate-binding protein-interacting protein 1</fullName>
    </submittedName>
</protein>
<dbReference type="Gene3D" id="1.25.40.180">
    <property type="match status" value="1"/>
</dbReference>
<dbReference type="SMART" id="SM00360">
    <property type="entry name" value="RRM"/>
    <property type="match status" value="1"/>
</dbReference>
<dbReference type="GO" id="GO:0008494">
    <property type="term" value="F:translation activator activity"/>
    <property type="evidence" value="ECO:0007669"/>
    <property type="project" value="TreeGrafter"/>
</dbReference>
<dbReference type="Pfam" id="PF00076">
    <property type="entry name" value="RRM_1"/>
    <property type="match status" value="2"/>
</dbReference>
<dbReference type="OrthoDB" id="8171816at2759"/>